<evidence type="ECO:0000313" key="3">
    <source>
        <dbReference type="Proteomes" id="UP000031512"/>
    </source>
</evidence>
<evidence type="ECO:0000313" key="2">
    <source>
        <dbReference type="EMBL" id="AFZ80599.1"/>
    </source>
</evidence>
<feature type="compositionally biased region" description="Polar residues" evidence="1">
    <location>
        <begin position="1719"/>
        <end position="1732"/>
    </location>
</feature>
<feature type="region of interest" description="Disordered" evidence="1">
    <location>
        <begin position="966"/>
        <end position="1023"/>
    </location>
</feature>
<sequence>MSSPGGDIDVLENEVQTISHEPTSYNDSNVYLRTVKRESDIPTEELADACGSEEMRYLKSKLLECSESLAARGRFMYCSMDGLETSTCDDETQTRGSTMISSNSIGDAVANTNVVQKFGEDFYPESVIPTQYTWFQEDGLVCRYVYDFVIYNSRGERFTPLDYIGRFGSDLIMFAKVRHVGVVHTIFDLIETSHPIMEQYQAKRKTYLEQSDEFLKVPRKQRLFPIRINIVDWFMDVGGKETDIPYLWAISENDVYYRLDRASGRYLNAFTSSRILFDITSRLVKTMQTEEDASFKDAVSLIFSGSDKLATAKPTTSDDKVTTDKDVNGTEFEKNTWGASVHVEGSELADLDRNLDIIFTECRWYDAFFRTEKGGLFMNELLQRLKDQLPFHYFDKKLMTMDYRTKNSLAKEFESHFKVEPLPEIKQKPAPKVGSRTPRQPKSRKQAQFDIDEYNSQHSRTEIKSKVSGRIIRCGKLLAESTIPAPQPRKQQPQTDVQKTEEYRRAVEIEAKCDGFLLPLDFDCSGYNTSSEPSDDGSTTTTLVLANDVDVPLTSTRYYPRDLPLRSLKFYSTDDIIELCDLSRQFSASPYDSLPLLPKLSLELLESSLIYTSSLDPYAPPEPSSFEFTRPLCICSNPRYELILNDKPVNKSDQNYEDGLQWLYHLNDDLVDENDLEYIEDLENGVVDKFLVLLLKSLGNVVHKSGFEAFIQELRNSDELTDKKKELQERDLQIAITDAELVKDFINNHGGCMYRGRFKKFTNDPEFVLPYINSLRWNKRFKKLLRVVSVSANYRFSTISHFQTMDTFTVSVSVRPGNCPLEILYPNDDSFSFKTIYPENVFEVLPTFKKTVNVWRRENKILKHVEQNCLESLNNRLAKEGLNAFFADKVQFQDEYVPVLGFGYRESESPYQADWILNPDMLTDYTWPFLLRSYLFYALYSCKYNFCYKLNSSVWGDPSASELKFTKTDDETRENGLEDSLRNDDENINSSVLNNSDDEDEADDVEDGDEGDDEEEEKTERSTRRGWGINRYCPYYDFSLEWYPDSERMKRIFQGRVSEESVKTIFNKLRSLSYYELDVRERLSLLVWLGEILAYGPTGRAFIDSRNEDFFQLRSQISKNETFASTENSGSDLKKPVKRQRGIGREIAELEERYLQKGTFLGWDRFYNSYYYLGSDFGPRIFVQTLPNTKFNQTRCAQRAKTLRLPSFGSEQFSFDLNEFALKFSQDRLFPTEARPKRGRVKKVKTETQEETEVQPAVDLPSIATEVAADATEGVKTSEEKVQGNLVQTVIKRKRVTKRRTKMLKPRLRRSREVFDRQPTSFNSVSEYFHYLRTIPPRLTWCVIDDIKQLKRFIPRMSQFTTNERNLQVKLQYVESEFSRVKYEQYIYKAPSPHGELLLSLTRGVYRYYKNFFSKITLSHFQSFESNLSEGYSSGLKINSFVNSTIKKITKLLCGDTHKCKSALMLLLEILLLFDHTMKVFLNHEYWNIHRIEWKKEIELVYGSLASYKGKEDGSACLCSAKPNDDVIHNMTLNRDTIILGKLLYRAAEKVGLLFRYFEVFSGDLSIPIKYLLPMNTINFDGVVSEHKIFNFISDANYGKTLVYFPAGALEAHNKLKDFLSNYTKFENTQDILYLTDRMKSFIDLAPAETLEVKIKFMKIFKVTQTISPSQVAVDDSKMDTNVDDKTNENIDENASNDPSESTGENNTEIPENNENVEQTPNPNGTDVSTSEGMDKTKEMEPEPVQNIENAEYDQIDYWFIEVICESIPYDAEDDTECTSQEELDEGDGTLIPNLRKICRNLSRLEKTRATRKTTEEAVFVPRGSGASPSKTFAILVPILNIVKTSIVIDPKIEEFLVPHTLVNKSLQHIWRQPMRCKQQATQQNGTIRRANYASADIWRCLAIEWHDNRKEQQLHNLWDITS</sequence>
<evidence type="ECO:0000256" key="1">
    <source>
        <dbReference type="SAM" id="MobiDB-lite"/>
    </source>
</evidence>
<proteinExistence type="predicted"/>
<keyword evidence="3" id="KW-1185">Reference proteome</keyword>
<feature type="compositionally biased region" description="Basic and acidic residues" evidence="1">
    <location>
        <begin position="966"/>
        <end position="985"/>
    </location>
</feature>
<dbReference type="eggNOG" id="ENOG502SFEP">
    <property type="taxonomic scope" value="Eukaryota"/>
</dbReference>
<feature type="region of interest" description="Disordered" evidence="1">
    <location>
        <begin position="420"/>
        <end position="447"/>
    </location>
</feature>
<dbReference type="EMBL" id="CP001669">
    <property type="protein sequence ID" value="AFZ80599.1"/>
    <property type="molecule type" value="Genomic_DNA"/>
</dbReference>
<dbReference type="KEGG" id="beq:BEWA_034570"/>
<organism evidence="2 3">
    <name type="scientific">Theileria equi strain WA</name>
    <dbReference type="NCBI Taxonomy" id="1537102"/>
    <lineage>
        <taxon>Eukaryota</taxon>
        <taxon>Sar</taxon>
        <taxon>Alveolata</taxon>
        <taxon>Apicomplexa</taxon>
        <taxon>Aconoidasida</taxon>
        <taxon>Piroplasmida</taxon>
        <taxon>Theileriidae</taxon>
        <taxon>Theileria</taxon>
    </lineage>
</organism>
<dbReference type="Proteomes" id="UP000031512">
    <property type="component" value="Chromosome 1"/>
</dbReference>
<feature type="compositionally biased region" description="Low complexity" evidence="1">
    <location>
        <begin position="1705"/>
        <end position="1718"/>
    </location>
</feature>
<dbReference type="RefSeq" id="XP_004830265.1">
    <property type="nucleotide sequence ID" value="XM_004830208.1"/>
</dbReference>
<feature type="compositionally biased region" description="Basic and acidic residues" evidence="1">
    <location>
        <begin position="1675"/>
        <end position="1689"/>
    </location>
</feature>
<feature type="compositionally biased region" description="Polar residues" evidence="1">
    <location>
        <begin position="1693"/>
        <end position="1704"/>
    </location>
</feature>
<dbReference type="GeneID" id="15803931"/>
<feature type="region of interest" description="Disordered" evidence="1">
    <location>
        <begin position="1671"/>
        <end position="1749"/>
    </location>
</feature>
<protein>
    <submittedName>
        <fullName evidence="2">Uncharacterized protein</fullName>
    </submittedName>
</protein>
<gene>
    <name evidence="2" type="ORF">BEWA_034570</name>
</gene>
<dbReference type="STRING" id="1537102.L0B0D6"/>
<feature type="compositionally biased region" description="Acidic residues" evidence="1">
    <location>
        <begin position="996"/>
        <end position="1017"/>
    </location>
</feature>
<accession>L0B0D6</accession>
<name>L0B0D6_THEEQ</name>
<dbReference type="VEuPathDB" id="PiroplasmaDB:BEWA_034570"/>
<dbReference type="OrthoDB" id="340714at2759"/>
<reference evidence="2 3" key="1">
    <citation type="journal article" date="2012" name="BMC Genomics">
        <title>Comparative genomic analysis and phylogenetic position of Theileria equi.</title>
        <authorList>
            <person name="Kappmeyer L.S."/>
            <person name="Thiagarajan M."/>
            <person name="Herndon D.R."/>
            <person name="Ramsay J.D."/>
            <person name="Caler E."/>
            <person name="Djikeng A."/>
            <person name="Gillespie J.J."/>
            <person name="Lau A.O."/>
            <person name="Roalson E.H."/>
            <person name="Silva J.C."/>
            <person name="Silva M.G."/>
            <person name="Suarez C.E."/>
            <person name="Ueti M.W."/>
            <person name="Nene V.M."/>
            <person name="Mealey R.H."/>
            <person name="Knowles D.P."/>
            <person name="Brayton K.A."/>
        </authorList>
    </citation>
    <scope>NUCLEOTIDE SEQUENCE [LARGE SCALE GENOMIC DNA]</scope>
    <source>
        <strain evidence="2 3">WA</strain>
    </source>
</reference>